<proteinExistence type="predicted"/>
<dbReference type="KEGG" id="kna:B0W47_00055"/>
<keyword evidence="1" id="KW-0812">Transmembrane</keyword>
<sequence>MPSMVPAVAAPAVGGMAADLAVGRVATEAAAPVLVVPVVVSTVVRAVVHAVVHAVAAGIAVAGGAVGIVVPAGMDRHPIRMKGMDTDMGMVIPAITILTAVMSGAGGGVGGKTG</sequence>
<name>A0A9N7CPA1_9PROT</name>
<accession>A0A9N7CPA1</accession>
<organism evidence="2 3">
    <name type="scientific">Komagataeibacter nataicola</name>
    <dbReference type="NCBI Taxonomy" id="265960"/>
    <lineage>
        <taxon>Bacteria</taxon>
        <taxon>Pseudomonadati</taxon>
        <taxon>Pseudomonadota</taxon>
        <taxon>Alphaproteobacteria</taxon>
        <taxon>Acetobacterales</taxon>
        <taxon>Acetobacteraceae</taxon>
        <taxon>Komagataeibacter</taxon>
    </lineage>
</organism>
<feature type="transmembrane region" description="Helical" evidence="1">
    <location>
        <begin position="91"/>
        <end position="111"/>
    </location>
</feature>
<feature type="transmembrane region" description="Helical" evidence="1">
    <location>
        <begin position="47"/>
        <end position="70"/>
    </location>
</feature>
<keyword evidence="1" id="KW-0472">Membrane</keyword>
<dbReference type="EMBL" id="CP019875">
    <property type="protein sequence ID" value="AQU86106.1"/>
    <property type="molecule type" value="Genomic_DNA"/>
</dbReference>
<gene>
    <name evidence="2" type="ORF">B0W47_00055</name>
</gene>
<reference evidence="3" key="1">
    <citation type="submission" date="2017-02" db="EMBL/GenBank/DDBJ databases">
        <title>zhang.</title>
        <authorList>
            <person name="Zhang H."/>
        </authorList>
    </citation>
    <scope>NUCLEOTIDE SEQUENCE [LARGE SCALE GENOMIC DNA]</scope>
    <source>
        <strain evidence="3">RZS01</strain>
    </source>
</reference>
<evidence type="ECO:0000313" key="3">
    <source>
        <dbReference type="Proteomes" id="UP000189683"/>
    </source>
</evidence>
<dbReference type="AlphaFoldDB" id="A0A9N7CPA1"/>
<evidence type="ECO:0000313" key="2">
    <source>
        <dbReference type="EMBL" id="AQU86106.1"/>
    </source>
</evidence>
<protein>
    <submittedName>
        <fullName evidence="2">Uncharacterized protein</fullName>
    </submittedName>
</protein>
<keyword evidence="1" id="KW-1133">Transmembrane helix</keyword>
<evidence type="ECO:0000256" key="1">
    <source>
        <dbReference type="SAM" id="Phobius"/>
    </source>
</evidence>
<dbReference type="Proteomes" id="UP000189683">
    <property type="component" value="Chromosome"/>
</dbReference>